<feature type="transmembrane region" description="Helical" evidence="17">
    <location>
        <begin position="36"/>
        <end position="54"/>
    </location>
</feature>
<reference evidence="22 23" key="1">
    <citation type="submission" date="2007-03" db="EMBL/GenBank/DDBJ databases">
        <authorList>
            <person name="Stal L."/>
            <person name="Ferriera S."/>
            <person name="Johnson J."/>
            <person name="Kravitz S."/>
            <person name="Beeson K."/>
            <person name="Sutton G."/>
            <person name="Rogers Y.-H."/>
            <person name="Friedman R."/>
            <person name="Frazier M."/>
            <person name="Venter J.C."/>
        </authorList>
    </citation>
    <scope>NUCLEOTIDE SEQUENCE [LARGE SCALE GENOMIC DNA]</scope>
    <source>
        <strain evidence="22 23">CCY0110</strain>
    </source>
</reference>
<evidence type="ECO:0000259" key="19">
    <source>
        <dbReference type="PROSITE" id="PS50110"/>
    </source>
</evidence>
<dbReference type="SMART" id="SM00065">
    <property type="entry name" value="GAF"/>
    <property type="match status" value="1"/>
</dbReference>
<dbReference type="InterPro" id="IPR035965">
    <property type="entry name" value="PAS-like_dom_sf"/>
</dbReference>
<name>A3IW29_9CHRO</name>
<dbReference type="Pfam" id="PF13188">
    <property type="entry name" value="PAS_8"/>
    <property type="match status" value="1"/>
</dbReference>
<dbReference type="SMART" id="SM00387">
    <property type="entry name" value="HATPase_c"/>
    <property type="match status" value="1"/>
</dbReference>
<dbReference type="AlphaFoldDB" id="A3IW29"/>
<evidence type="ECO:0000256" key="12">
    <source>
        <dbReference type="ARBA" id="ARBA00023012"/>
    </source>
</evidence>
<dbReference type="Pfam" id="PF00512">
    <property type="entry name" value="HisKA"/>
    <property type="match status" value="1"/>
</dbReference>
<dbReference type="Proteomes" id="UP000003781">
    <property type="component" value="Unassembled WGS sequence"/>
</dbReference>
<dbReference type="InterPro" id="IPR003594">
    <property type="entry name" value="HATPase_dom"/>
</dbReference>
<dbReference type="GO" id="GO:0005524">
    <property type="term" value="F:ATP binding"/>
    <property type="evidence" value="ECO:0007669"/>
    <property type="project" value="UniProtKB-KW"/>
</dbReference>
<dbReference type="InterPro" id="IPR003661">
    <property type="entry name" value="HisK_dim/P_dom"/>
</dbReference>
<dbReference type="SMART" id="SM00448">
    <property type="entry name" value="REC"/>
    <property type="match status" value="1"/>
</dbReference>
<dbReference type="GO" id="GO:0000155">
    <property type="term" value="F:phosphorelay sensor kinase activity"/>
    <property type="evidence" value="ECO:0007669"/>
    <property type="project" value="InterPro"/>
</dbReference>
<evidence type="ECO:0000256" key="11">
    <source>
        <dbReference type="ARBA" id="ARBA00022989"/>
    </source>
</evidence>
<dbReference type="InterPro" id="IPR036097">
    <property type="entry name" value="HisK_dim/P_sf"/>
</dbReference>
<feature type="modified residue" description="4-aspartylphosphate" evidence="15">
    <location>
        <position position="871"/>
    </location>
</feature>
<keyword evidence="8" id="KW-0547">Nucleotide-binding</keyword>
<dbReference type="Gene3D" id="1.20.120.620">
    <property type="entry name" value="Backbone structure of the membrane domain of e. Coli histidine kinase receptor kdpd"/>
    <property type="match status" value="1"/>
</dbReference>
<dbReference type="PROSITE" id="PS50112">
    <property type="entry name" value="PAS"/>
    <property type="match status" value="1"/>
</dbReference>
<dbReference type="InterPro" id="IPR036890">
    <property type="entry name" value="HATPase_C_sf"/>
</dbReference>
<dbReference type="PANTHER" id="PTHR43547">
    <property type="entry name" value="TWO-COMPONENT HISTIDINE KINASE"/>
    <property type="match status" value="1"/>
</dbReference>
<dbReference type="FunFam" id="3.30.450.20:FF:000099">
    <property type="entry name" value="Sensory box sensor histidine kinase"/>
    <property type="match status" value="1"/>
</dbReference>
<keyword evidence="13 17" id="KW-0472">Membrane</keyword>
<dbReference type="CDD" id="cd00130">
    <property type="entry name" value="PAS"/>
    <property type="match status" value="1"/>
</dbReference>
<dbReference type="InterPro" id="IPR013655">
    <property type="entry name" value="PAS_fold_3"/>
</dbReference>
<dbReference type="EC" id="2.7.13.3" evidence="4"/>
<feature type="transmembrane region" description="Helical" evidence="17">
    <location>
        <begin position="61"/>
        <end position="77"/>
    </location>
</feature>
<protein>
    <recommendedName>
        <fullName evidence="14">Circadian input-output histidine kinase CikA</fullName>
        <ecNumber evidence="4">2.7.13.3</ecNumber>
    </recommendedName>
</protein>
<evidence type="ECO:0000256" key="8">
    <source>
        <dbReference type="ARBA" id="ARBA00022741"/>
    </source>
</evidence>
<dbReference type="InterPro" id="IPR011006">
    <property type="entry name" value="CheY-like_superfamily"/>
</dbReference>
<dbReference type="InterPro" id="IPR001789">
    <property type="entry name" value="Sig_transdc_resp-reg_receiver"/>
</dbReference>
<dbReference type="CDD" id="cd17580">
    <property type="entry name" value="REC_2_DhkD-like"/>
    <property type="match status" value="1"/>
</dbReference>
<keyword evidence="7 17" id="KW-0812">Transmembrane</keyword>
<dbReference type="Pfam" id="PF02518">
    <property type="entry name" value="HATPase_c"/>
    <property type="match status" value="1"/>
</dbReference>
<dbReference type="GO" id="GO:0016020">
    <property type="term" value="C:membrane"/>
    <property type="evidence" value="ECO:0007669"/>
    <property type="project" value="UniProtKB-SubCell"/>
</dbReference>
<dbReference type="Pfam" id="PF01590">
    <property type="entry name" value="GAF"/>
    <property type="match status" value="1"/>
</dbReference>
<keyword evidence="5 15" id="KW-0597">Phosphoprotein</keyword>
<dbReference type="Gene3D" id="3.40.50.2300">
    <property type="match status" value="1"/>
</dbReference>
<dbReference type="FunFam" id="3.30.565.10:FF:000010">
    <property type="entry name" value="Sensor histidine kinase RcsC"/>
    <property type="match status" value="1"/>
</dbReference>
<dbReference type="Pfam" id="PF08447">
    <property type="entry name" value="PAS_3"/>
    <property type="match status" value="1"/>
</dbReference>
<accession>A3IW29</accession>
<feature type="transmembrane region" description="Helical" evidence="17">
    <location>
        <begin position="12"/>
        <end position="30"/>
    </location>
</feature>
<feature type="coiled-coil region" evidence="16">
    <location>
        <begin position="543"/>
        <end position="622"/>
    </location>
</feature>
<dbReference type="InterPro" id="IPR025201">
    <property type="entry name" value="KdpD_TM"/>
</dbReference>
<evidence type="ECO:0000256" key="15">
    <source>
        <dbReference type="PROSITE-ProRule" id="PRU00169"/>
    </source>
</evidence>
<evidence type="ECO:0000256" key="3">
    <source>
        <dbReference type="ARBA" id="ARBA00006402"/>
    </source>
</evidence>
<evidence type="ECO:0000256" key="14">
    <source>
        <dbReference type="ARBA" id="ARBA00074306"/>
    </source>
</evidence>
<evidence type="ECO:0000256" key="9">
    <source>
        <dbReference type="ARBA" id="ARBA00022777"/>
    </source>
</evidence>
<dbReference type="Gene3D" id="3.30.450.40">
    <property type="match status" value="1"/>
</dbReference>
<dbReference type="Gene3D" id="1.10.287.130">
    <property type="match status" value="1"/>
</dbReference>
<dbReference type="SMART" id="SM00091">
    <property type="entry name" value="PAS"/>
    <property type="match status" value="2"/>
</dbReference>
<evidence type="ECO:0000259" key="20">
    <source>
        <dbReference type="PROSITE" id="PS50112"/>
    </source>
</evidence>
<dbReference type="RefSeq" id="WP_008277585.1">
    <property type="nucleotide sequence ID" value="NZ_AAXW01000047.1"/>
</dbReference>
<dbReference type="PROSITE" id="PS50110">
    <property type="entry name" value="RESPONSE_REGULATORY"/>
    <property type="match status" value="1"/>
</dbReference>
<dbReference type="EMBL" id="AAXW01000047">
    <property type="protein sequence ID" value="EAZ89340.1"/>
    <property type="molecule type" value="Genomic_DNA"/>
</dbReference>
<dbReference type="PROSITE" id="PS50113">
    <property type="entry name" value="PAC"/>
    <property type="match status" value="2"/>
</dbReference>
<dbReference type="InterPro" id="IPR005467">
    <property type="entry name" value="His_kinase_dom"/>
</dbReference>
<dbReference type="eggNOG" id="COG2205">
    <property type="taxonomic scope" value="Bacteria"/>
</dbReference>
<evidence type="ECO:0000256" key="5">
    <source>
        <dbReference type="ARBA" id="ARBA00022553"/>
    </source>
</evidence>
<dbReference type="SUPFAM" id="SSF55781">
    <property type="entry name" value="GAF domain-like"/>
    <property type="match status" value="1"/>
</dbReference>
<keyword evidence="23" id="KW-1185">Reference proteome</keyword>
<gene>
    <name evidence="22" type="ORF">CY0110_20560</name>
</gene>
<evidence type="ECO:0000256" key="13">
    <source>
        <dbReference type="ARBA" id="ARBA00023136"/>
    </source>
</evidence>
<dbReference type="PRINTS" id="PR00344">
    <property type="entry name" value="BCTRLSENSOR"/>
</dbReference>
<dbReference type="Gene3D" id="3.30.450.20">
    <property type="entry name" value="PAS domain"/>
    <property type="match status" value="2"/>
</dbReference>
<dbReference type="InterPro" id="IPR003018">
    <property type="entry name" value="GAF"/>
</dbReference>
<dbReference type="InterPro" id="IPR029016">
    <property type="entry name" value="GAF-like_dom_sf"/>
</dbReference>
<evidence type="ECO:0000256" key="2">
    <source>
        <dbReference type="ARBA" id="ARBA00004141"/>
    </source>
</evidence>
<dbReference type="PANTHER" id="PTHR43547:SF2">
    <property type="entry name" value="HYBRID SIGNAL TRANSDUCTION HISTIDINE KINASE C"/>
    <property type="match status" value="1"/>
</dbReference>
<keyword evidence="10" id="KW-0067">ATP-binding</keyword>
<keyword evidence="6" id="KW-0808">Transferase</keyword>
<dbReference type="InterPro" id="IPR038318">
    <property type="entry name" value="KdpD_sf"/>
</dbReference>
<feature type="domain" description="Histidine kinase" evidence="18">
    <location>
        <begin position="583"/>
        <end position="800"/>
    </location>
</feature>
<dbReference type="Gene3D" id="3.30.565.10">
    <property type="entry name" value="Histidine kinase-like ATPase, C-terminal domain"/>
    <property type="match status" value="1"/>
</dbReference>
<comment type="catalytic activity">
    <reaction evidence="1">
        <text>ATP + protein L-histidine = ADP + protein N-phospho-L-histidine.</text>
        <dbReference type="EC" id="2.7.13.3"/>
    </reaction>
</comment>
<dbReference type="OrthoDB" id="580816at2"/>
<dbReference type="SUPFAM" id="SSF47384">
    <property type="entry name" value="Homodimeric domain of signal transducing histidine kinase"/>
    <property type="match status" value="1"/>
</dbReference>
<dbReference type="InterPro" id="IPR000700">
    <property type="entry name" value="PAS-assoc_C"/>
</dbReference>
<evidence type="ECO:0000256" key="1">
    <source>
        <dbReference type="ARBA" id="ARBA00000085"/>
    </source>
</evidence>
<organism evidence="22 23">
    <name type="scientific">Crocosphaera chwakensis CCY0110</name>
    <dbReference type="NCBI Taxonomy" id="391612"/>
    <lineage>
        <taxon>Bacteria</taxon>
        <taxon>Bacillati</taxon>
        <taxon>Cyanobacteriota</taxon>
        <taxon>Cyanophyceae</taxon>
        <taxon>Oscillatoriophycideae</taxon>
        <taxon>Chroococcales</taxon>
        <taxon>Aphanothecaceae</taxon>
        <taxon>Crocosphaera</taxon>
        <taxon>Crocosphaera chwakensis</taxon>
    </lineage>
</organism>
<evidence type="ECO:0000256" key="4">
    <source>
        <dbReference type="ARBA" id="ARBA00012438"/>
    </source>
</evidence>
<keyword evidence="16" id="KW-0175">Coiled coil</keyword>
<dbReference type="InterPro" id="IPR001610">
    <property type="entry name" value="PAC"/>
</dbReference>
<evidence type="ECO:0000259" key="18">
    <source>
        <dbReference type="PROSITE" id="PS50109"/>
    </source>
</evidence>
<feature type="domain" description="PAS" evidence="20">
    <location>
        <begin position="433"/>
        <end position="507"/>
    </location>
</feature>
<evidence type="ECO:0000259" key="21">
    <source>
        <dbReference type="PROSITE" id="PS50113"/>
    </source>
</evidence>
<dbReference type="SUPFAM" id="SSF52172">
    <property type="entry name" value="CheY-like"/>
    <property type="match status" value="1"/>
</dbReference>
<feature type="domain" description="PAC" evidence="21">
    <location>
        <begin position="225"/>
        <end position="277"/>
    </location>
</feature>
<evidence type="ECO:0000256" key="6">
    <source>
        <dbReference type="ARBA" id="ARBA00022679"/>
    </source>
</evidence>
<evidence type="ECO:0000313" key="23">
    <source>
        <dbReference type="Proteomes" id="UP000003781"/>
    </source>
</evidence>
<keyword evidence="12" id="KW-0902">Two-component regulatory system</keyword>
<evidence type="ECO:0000256" key="7">
    <source>
        <dbReference type="ARBA" id="ARBA00022692"/>
    </source>
</evidence>
<dbReference type="CDD" id="cd00082">
    <property type="entry name" value="HisKA"/>
    <property type="match status" value="1"/>
</dbReference>
<evidence type="ECO:0000256" key="17">
    <source>
        <dbReference type="SAM" id="Phobius"/>
    </source>
</evidence>
<dbReference type="PROSITE" id="PS50109">
    <property type="entry name" value="HIS_KIN"/>
    <property type="match status" value="1"/>
</dbReference>
<dbReference type="SUPFAM" id="SSF55785">
    <property type="entry name" value="PYP-like sensor domain (PAS domain)"/>
    <property type="match status" value="2"/>
</dbReference>
<dbReference type="InterPro" id="IPR004358">
    <property type="entry name" value="Sig_transdc_His_kin-like_C"/>
</dbReference>
<comment type="similarity">
    <text evidence="3">In the N-terminal section; belongs to the phytochrome family.</text>
</comment>
<evidence type="ECO:0000313" key="22">
    <source>
        <dbReference type="EMBL" id="EAZ89340.1"/>
    </source>
</evidence>
<dbReference type="SUPFAM" id="SSF55874">
    <property type="entry name" value="ATPase domain of HSP90 chaperone/DNA topoisomerase II/histidine kinase"/>
    <property type="match status" value="1"/>
</dbReference>
<dbReference type="SMART" id="SM00388">
    <property type="entry name" value="HisKA"/>
    <property type="match status" value="1"/>
</dbReference>
<evidence type="ECO:0000256" key="10">
    <source>
        <dbReference type="ARBA" id="ARBA00022840"/>
    </source>
</evidence>
<evidence type="ECO:0000256" key="16">
    <source>
        <dbReference type="SAM" id="Coils"/>
    </source>
</evidence>
<dbReference type="InterPro" id="IPR000014">
    <property type="entry name" value="PAS"/>
</dbReference>
<dbReference type="Pfam" id="PF13493">
    <property type="entry name" value="DUF4118"/>
    <property type="match status" value="1"/>
</dbReference>
<dbReference type="Pfam" id="PF00072">
    <property type="entry name" value="Response_reg"/>
    <property type="match status" value="1"/>
</dbReference>
<dbReference type="NCBIfam" id="TIGR00229">
    <property type="entry name" value="sensory_box"/>
    <property type="match status" value="1"/>
</dbReference>
<comment type="caution">
    <text evidence="22">The sequence shown here is derived from an EMBL/GenBank/DDBJ whole genome shotgun (WGS) entry which is preliminary data.</text>
</comment>
<feature type="domain" description="Response regulatory" evidence="19">
    <location>
        <begin position="822"/>
        <end position="940"/>
    </location>
</feature>
<dbReference type="CDD" id="cd16922">
    <property type="entry name" value="HATPase_EvgS-ArcB-TorS-like"/>
    <property type="match status" value="1"/>
</dbReference>
<dbReference type="SMART" id="SM00086">
    <property type="entry name" value="PAC"/>
    <property type="match status" value="2"/>
</dbReference>
<sequence length="946" mass="106795">MTKIKLMQYCKSYGVAITSVLMAFAFLLALDPFFNLAQASLLLFFGAIAISAFYGGRRPGILATLLSAILTSYYFLLPQYEWKIRDIGAGLRIILFVSEGILISHLIGNLRSAQEKIRKNFEKLQVTETEIKDLNQTLQRRVNELQTLFDTIPINIAIAEDIDCRVVRLNPAFSHLLKMPKNANASAVMLSEHPDPPFTVYQNGQRLTGENLPQMYVSKHGVELRDIEIEIVRKDKKVFNLYGHAIPLFDELGNPRGSVGVYVDMSDRKRIEMALYKLVEYSKITGSAFFETVVRVVAELFNVRYAYVGELLPTYPPRIKTLAAWINGQLSDNIEYDLCGTPCEQVIKQGTCLYRRQVSNFFPDDTLLQELGIESYLGTPLKNAQGEVLGILNVLHDEPLDESLNPEALLEIFAGKTAAELQREQAIAELRNSEERYRYLVESIPQLVWTADSQGKVMDVNQRWSEFTGLTLVQVQTQGWETVVHPEDITTLNRKWIIAQENATNYQAEGRMRRNDGVYRWHLHQAVPLKNNRGKIIKWFGTATDIENAKQLEQQRLQLLEQERTVREKAERANRIKDEFLSILSHELRSPLNPILGWTQLLQTKKLEEQQVEEALAVIERNVKLQTQLIDDLLDMAKILRGKITLNMTPVDLSSTIKAAIEVVRMAAERKNISLKVNLSNNCYIKGDQGRIQQIIWNLLSNAIKFTPEGGKVMINLEQVNQQVQITVTDTGKGIDPEFLPHIFESFRQEDVSITRHYGGLGLGLSIVKYLVDAHGGTIVADSLGEDKGATFLITLPWLNRSAIVDWSDYLSSEEINLVGIKVLAVDDSQDTREMLETLLSLYGAKMKIVSSAGEFLSHFAHFQPDVLICDISLPDVDGYTLLQQIRRLPCEQGKVIPAIAVTAHAGEKDYQQAFLSGFQKHIAKPIEPKILALTIASLVRASSKE</sequence>
<keyword evidence="9" id="KW-0418">Kinase</keyword>
<comment type="subcellular location">
    <subcellularLocation>
        <location evidence="2">Membrane</location>
        <topology evidence="2">Multi-pass membrane protein</topology>
    </subcellularLocation>
</comment>
<keyword evidence="11 17" id="KW-1133">Transmembrane helix</keyword>
<feature type="domain" description="PAC" evidence="21">
    <location>
        <begin position="506"/>
        <end position="558"/>
    </location>
</feature>
<proteinExistence type="inferred from homology"/>